<accession>A0A4R6HHX1</accession>
<proteinExistence type="predicted"/>
<organism evidence="1 2">
    <name type="scientific">Halomonas ventosae</name>
    <dbReference type="NCBI Taxonomy" id="229007"/>
    <lineage>
        <taxon>Bacteria</taxon>
        <taxon>Pseudomonadati</taxon>
        <taxon>Pseudomonadota</taxon>
        <taxon>Gammaproteobacteria</taxon>
        <taxon>Oceanospirillales</taxon>
        <taxon>Halomonadaceae</taxon>
        <taxon>Halomonas</taxon>
    </lineage>
</organism>
<comment type="caution">
    <text evidence="1">The sequence shown here is derived from an EMBL/GenBank/DDBJ whole genome shotgun (WGS) entry which is preliminary data.</text>
</comment>
<dbReference type="AlphaFoldDB" id="A0A4R6HHX1"/>
<reference evidence="1 2" key="1">
    <citation type="submission" date="2019-03" db="EMBL/GenBank/DDBJ databases">
        <title>Freshwater and sediment microbial communities from various areas in North America, analyzing microbe dynamics in response to fracking.</title>
        <authorList>
            <person name="Lamendella R."/>
        </authorList>
    </citation>
    <scope>NUCLEOTIDE SEQUENCE [LARGE SCALE GENOMIC DNA]</scope>
    <source>
        <strain evidence="1 2">1_TX</strain>
    </source>
</reference>
<evidence type="ECO:0000313" key="2">
    <source>
        <dbReference type="Proteomes" id="UP000295150"/>
    </source>
</evidence>
<gene>
    <name evidence="1" type="ORF">DFO68_10821</name>
</gene>
<dbReference type="Proteomes" id="UP000295150">
    <property type="component" value="Unassembled WGS sequence"/>
</dbReference>
<keyword evidence="2" id="KW-1185">Reference proteome</keyword>
<evidence type="ECO:0000313" key="1">
    <source>
        <dbReference type="EMBL" id="TDO07656.1"/>
    </source>
</evidence>
<name>A0A4R6HHX1_9GAMM</name>
<sequence>MSRVGIADERARLKESFLYTNVTITRTRQ</sequence>
<protein>
    <submittedName>
        <fullName evidence="1">Uncharacterized protein</fullName>
    </submittedName>
</protein>
<dbReference type="EMBL" id="SNWH01000008">
    <property type="protein sequence ID" value="TDO07656.1"/>
    <property type="molecule type" value="Genomic_DNA"/>
</dbReference>